<organism evidence="7 8">
    <name type="scientific">Saitozyma podzolica</name>
    <dbReference type="NCBI Taxonomy" id="1890683"/>
    <lineage>
        <taxon>Eukaryota</taxon>
        <taxon>Fungi</taxon>
        <taxon>Dikarya</taxon>
        <taxon>Basidiomycota</taxon>
        <taxon>Agaricomycotina</taxon>
        <taxon>Tremellomycetes</taxon>
        <taxon>Tremellales</taxon>
        <taxon>Trimorphomycetaceae</taxon>
        <taxon>Saitozyma</taxon>
    </lineage>
</organism>
<dbReference type="Gene3D" id="3.20.20.330">
    <property type="entry name" value="Homocysteine-binding-like domain"/>
    <property type="match status" value="1"/>
</dbReference>
<dbReference type="EMBL" id="RSCD01000006">
    <property type="protein sequence ID" value="RSH92319.1"/>
    <property type="molecule type" value="Genomic_DNA"/>
</dbReference>
<proteinExistence type="predicted"/>
<dbReference type="GO" id="GO:0032259">
    <property type="term" value="P:methylation"/>
    <property type="evidence" value="ECO:0007669"/>
    <property type="project" value="UniProtKB-KW"/>
</dbReference>
<comment type="cofactor">
    <cofactor evidence="5">
        <name>Zn(2+)</name>
        <dbReference type="ChEBI" id="CHEBI:29105"/>
    </cofactor>
</comment>
<dbReference type="GO" id="GO:0046872">
    <property type="term" value="F:metal ion binding"/>
    <property type="evidence" value="ECO:0007669"/>
    <property type="project" value="UniProtKB-KW"/>
</dbReference>
<keyword evidence="1 5" id="KW-0489">Methyltransferase</keyword>
<keyword evidence="3 5" id="KW-0479">Metal-binding</keyword>
<dbReference type="PROSITE" id="PS50970">
    <property type="entry name" value="HCY"/>
    <property type="match status" value="1"/>
</dbReference>
<dbReference type="InterPro" id="IPR036589">
    <property type="entry name" value="HCY_dom_sf"/>
</dbReference>
<keyword evidence="4 5" id="KW-0862">Zinc</keyword>
<dbReference type="InterPro" id="IPR003726">
    <property type="entry name" value="HCY_dom"/>
</dbReference>
<evidence type="ECO:0000256" key="1">
    <source>
        <dbReference type="ARBA" id="ARBA00022603"/>
    </source>
</evidence>
<dbReference type="Pfam" id="PF02574">
    <property type="entry name" value="S-methyl_trans"/>
    <property type="match status" value="1"/>
</dbReference>
<feature type="binding site" evidence="5">
    <location>
        <position position="340"/>
    </location>
    <ligand>
        <name>Zn(2+)</name>
        <dbReference type="ChEBI" id="CHEBI:29105"/>
    </ligand>
</feature>
<evidence type="ECO:0000313" key="7">
    <source>
        <dbReference type="EMBL" id="RSH92319.1"/>
    </source>
</evidence>
<evidence type="ECO:0000256" key="5">
    <source>
        <dbReference type="PROSITE-ProRule" id="PRU00333"/>
    </source>
</evidence>
<gene>
    <name evidence="7" type="ORF">EHS25_008734</name>
</gene>
<protein>
    <recommendedName>
        <fullName evidence="6">Hcy-binding domain-containing protein</fullName>
    </recommendedName>
</protein>
<evidence type="ECO:0000256" key="2">
    <source>
        <dbReference type="ARBA" id="ARBA00022679"/>
    </source>
</evidence>
<dbReference type="GO" id="GO:0008898">
    <property type="term" value="F:S-adenosylmethionine-homocysteine S-methyltransferase activity"/>
    <property type="evidence" value="ECO:0007669"/>
    <property type="project" value="TreeGrafter"/>
</dbReference>
<dbReference type="AlphaFoldDB" id="A0A427YMP8"/>
<keyword evidence="2 5" id="KW-0808">Transferase</keyword>
<feature type="binding site" evidence="5">
    <location>
        <position position="247"/>
    </location>
    <ligand>
        <name>Zn(2+)</name>
        <dbReference type="ChEBI" id="CHEBI:29105"/>
    </ligand>
</feature>
<dbReference type="STRING" id="1890683.A0A427YMP8"/>
<sequence length="357" mass="38496">MSTRARRAGEGRSPSILLLDGGMGTTLEGLGCDVSGPMWGSDLLSSDPSVICNVHNGFASAGADIIETATYQMTLPALMADHTRQQSEGIMRSAVHIASEAAGTSSRQVERTNAFPSTADGQEAQQAAVEALAQFHLERLRVFAEDEHTWRKVDWVAFETVPVLHEVRGIRLAMGILHEELSPRFGDSGSGGREWWDKRFWITCPFPDGSHPQLLPFGGHATVDDLLSALLSPVPGARDPDGVGINCAHPSHLVHLLPAFTNGIGRLKATVHPEPDRGEERKPWFVLYPDGGATYDVVSRTWTTRSFGPEGWASEVASAAKELVREDGGVWGGVIVGGCCKAGFEEIGALRKELDRP</sequence>
<name>A0A427YMP8_9TREE</name>
<evidence type="ECO:0000256" key="4">
    <source>
        <dbReference type="ARBA" id="ARBA00022833"/>
    </source>
</evidence>
<dbReference type="PANTHER" id="PTHR46015:SF1">
    <property type="entry name" value="HOMOCYSTEINE S-METHYLTRANSFERASE-LIKE ISOFORM 1"/>
    <property type="match status" value="1"/>
</dbReference>
<comment type="caution">
    <text evidence="7">The sequence shown here is derived from an EMBL/GenBank/DDBJ whole genome shotgun (WGS) entry which is preliminary data.</text>
</comment>
<dbReference type="GO" id="GO:0033528">
    <property type="term" value="P:S-methylmethionine cycle"/>
    <property type="evidence" value="ECO:0007669"/>
    <property type="project" value="TreeGrafter"/>
</dbReference>
<reference evidence="7 8" key="1">
    <citation type="submission" date="2018-11" db="EMBL/GenBank/DDBJ databases">
        <title>Genome sequence of Saitozyma podzolica DSM 27192.</title>
        <authorList>
            <person name="Aliyu H."/>
            <person name="Gorte O."/>
            <person name="Ochsenreither K."/>
        </authorList>
    </citation>
    <scope>NUCLEOTIDE SEQUENCE [LARGE SCALE GENOMIC DNA]</scope>
    <source>
        <strain evidence="7 8">DSM 27192</strain>
    </source>
</reference>
<evidence type="ECO:0000256" key="3">
    <source>
        <dbReference type="ARBA" id="ARBA00022723"/>
    </source>
</evidence>
<accession>A0A427YMP8</accession>
<dbReference type="OrthoDB" id="261426at2759"/>
<dbReference type="GO" id="GO:0009086">
    <property type="term" value="P:methionine biosynthetic process"/>
    <property type="evidence" value="ECO:0007669"/>
    <property type="project" value="TreeGrafter"/>
</dbReference>
<dbReference type="SUPFAM" id="SSF82282">
    <property type="entry name" value="Homocysteine S-methyltransferase"/>
    <property type="match status" value="1"/>
</dbReference>
<feature type="domain" description="Hcy-binding" evidence="6">
    <location>
        <begin position="5"/>
        <end position="354"/>
    </location>
</feature>
<feature type="binding site" evidence="5">
    <location>
        <position position="339"/>
    </location>
    <ligand>
        <name>Zn(2+)</name>
        <dbReference type="ChEBI" id="CHEBI:29105"/>
    </ligand>
</feature>
<evidence type="ECO:0000259" key="6">
    <source>
        <dbReference type="PROSITE" id="PS50970"/>
    </source>
</evidence>
<keyword evidence="8" id="KW-1185">Reference proteome</keyword>
<dbReference type="InterPro" id="IPR051486">
    <property type="entry name" value="Hcy_S-methyltransferase"/>
</dbReference>
<dbReference type="Proteomes" id="UP000279259">
    <property type="component" value="Unassembled WGS sequence"/>
</dbReference>
<dbReference type="PANTHER" id="PTHR46015">
    <property type="entry name" value="ZGC:172121"/>
    <property type="match status" value="1"/>
</dbReference>
<evidence type="ECO:0000313" key="8">
    <source>
        <dbReference type="Proteomes" id="UP000279259"/>
    </source>
</evidence>